<accession>A0A919TR31</accession>
<dbReference type="NCBIfam" id="TIGR00254">
    <property type="entry name" value="GGDEF"/>
    <property type="match status" value="1"/>
</dbReference>
<dbReference type="RefSeq" id="WP_203801824.1">
    <property type="nucleotide sequence ID" value="NZ_BOMY01000012.1"/>
</dbReference>
<sequence>MHSTYPVGSFNRSAPSASAAAWFGVLGFLAIAGFLLLPYIGLGGDGQNFYYTGISAATTWAVIAGAQRVRRPRRLPWLLLAAGQFFYTMGDIAYWVSHAIYNSDAFPAPADLFYLLQYPLVGAALVLLVRRRTPSWDTATLLDAAILALGLGMLWWVYLIGPLATDVDGSESLASTLVSIAYPVMDLIVLATAIRLAVGAGSRSTAFRLLMASLLAMLAADLLYGLQTANDTYRDGGLPDILWLTEYVLLGAAALHPSMRTMDQRAKVALPNVTAGRVLMLSLAALLPLVVLYARYVSAQHAGAPIVLLCGVSLFALVITRMWMVLGIQQRLAIVDDLTGLKARGVLLSHLDLEVERGQQQRHNVGFILLDVDQFKLIEQIHGQPGGHEVLVDLAHRLVRLCGNAAVLGRVGDNMFAAVLPGYNNAHLMQAAARVREVVEMEKFAIGDQEDVRVTVSIGVAGLHHDGATSTELLEHAELALRRAKSAGRNRVYSTAGPVELRP</sequence>
<dbReference type="AlphaFoldDB" id="A0A919TR31"/>
<proteinExistence type="predicted"/>
<dbReference type="GO" id="GO:0052621">
    <property type="term" value="F:diguanylate cyclase activity"/>
    <property type="evidence" value="ECO:0007669"/>
    <property type="project" value="TreeGrafter"/>
</dbReference>
<evidence type="ECO:0000259" key="2">
    <source>
        <dbReference type="PROSITE" id="PS50887"/>
    </source>
</evidence>
<feature type="transmembrane region" description="Helical" evidence="1">
    <location>
        <begin position="241"/>
        <end position="257"/>
    </location>
</feature>
<keyword evidence="1" id="KW-1133">Transmembrane helix</keyword>
<evidence type="ECO:0000256" key="1">
    <source>
        <dbReference type="SAM" id="Phobius"/>
    </source>
</evidence>
<evidence type="ECO:0000313" key="4">
    <source>
        <dbReference type="Proteomes" id="UP000623608"/>
    </source>
</evidence>
<dbReference type="GO" id="GO:0005886">
    <property type="term" value="C:plasma membrane"/>
    <property type="evidence" value="ECO:0007669"/>
    <property type="project" value="TreeGrafter"/>
</dbReference>
<comment type="caution">
    <text evidence="3">The sequence shown here is derived from an EMBL/GenBank/DDBJ whole genome shotgun (WGS) entry which is preliminary data.</text>
</comment>
<protein>
    <recommendedName>
        <fullName evidence="2">GGDEF domain-containing protein</fullName>
    </recommendedName>
</protein>
<dbReference type="InterPro" id="IPR043128">
    <property type="entry name" value="Rev_trsase/Diguanyl_cyclase"/>
</dbReference>
<keyword evidence="1" id="KW-0812">Transmembrane</keyword>
<feature type="transmembrane region" description="Helical" evidence="1">
    <location>
        <begin position="278"/>
        <end position="296"/>
    </location>
</feature>
<dbReference type="InterPro" id="IPR000160">
    <property type="entry name" value="GGDEF_dom"/>
</dbReference>
<dbReference type="PROSITE" id="PS50887">
    <property type="entry name" value="GGDEF"/>
    <property type="match status" value="1"/>
</dbReference>
<reference evidence="3" key="1">
    <citation type="submission" date="2021-01" db="EMBL/GenBank/DDBJ databases">
        <title>Whole genome shotgun sequence of Actinoplanes tereljensis NBRC 105297.</title>
        <authorList>
            <person name="Komaki H."/>
            <person name="Tamura T."/>
        </authorList>
    </citation>
    <scope>NUCLEOTIDE SEQUENCE</scope>
    <source>
        <strain evidence="3">NBRC 105297</strain>
    </source>
</reference>
<evidence type="ECO:0000313" key="3">
    <source>
        <dbReference type="EMBL" id="GIF18981.1"/>
    </source>
</evidence>
<feature type="transmembrane region" description="Helical" evidence="1">
    <location>
        <begin position="302"/>
        <end position="324"/>
    </location>
</feature>
<feature type="transmembrane region" description="Helical" evidence="1">
    <location>
        <begin position="20"/>
        <end position="42"/>
    </location>
</feature>
<dbReference type="GO" id="GO:1902201">
    <property type="term" value="P:negative regulation of bacterial-type flagellum-dependent cell motility"/>
    <property type="evidence" value="ECO:0007669"/>
    <property type="project" value="TreeGrafter"/>
</dbReference>
<dbReference type="PANTHER" id="PTHR45138:SF9">
    <property type="entry name" value="DIGUANYLATE CYCLASE DGCM-RELATED"/>
    <property type="match status" value="1"/>
</dbReference>
<dbReference type="EMBL" id="BOMY01000012">
    <property type="protein sequence ID" value="GIF18981.1"/>
    <property type="molecule type" value="Genomic_DNA"/>
</dbReference>
<dbReference type="InterPro" id="IPR050469">
    <property type="entry name" value="Diguanylate_Cyclase"/>
</dbReference>
<keyword evidence="1" id="KW-0472">Membrane</keyword>
<dbReference type="GO" id="GO:0043709">
    <property type="term" value="P:cell adhesion involved in single-species biofilm formation"/>
    <property type="evidence" value="ECO:0007669"/>
    <property type="project" value="TreeGrafter"/>
</dbReference>
<dbReference type="SUPFAM" id="SSF55073">
    <property type="entry name" value="Nucleotide cyclase"/>
    <property type="match status" value="1"/>
</dbReference>
<feature type="transmembrane region" description="Helical" evidence="1">
    <location>
        <begin position="141"/>
        <end position="161"/>
    </location>
</feature>
<feature type="domain" description="GGDEF" evidence="2">
    <location>
        <begin position="363"/>
        <end position="497"/>
    </location>
</feature>
<dbReference type="CDD" id="cd01949">
    <property type="entry name" value="GGDEF"/>
    <property type="match status" value="1"/>
</dbReference>
<organism evidence="3 4">
    <name type="scientific">Paractinoplanes tereljensis</name>
    <dbReference type="NCBI Taxonomy" id="571912"/>
    <lineage>
        <taxon>Bacteria</taxon>
        <taxon>Bacillati</taxon>
        <taxon>Actinomycetota</taxon>
        <taxon>Actinomycetes</taxon>
        <taxon>Micromonosporales</taxon>
        <taxon>Micromonosporaceae</taxon>
        <taxon>Paractinoplanes</taxon>
    </lineage>
</organism>
<dbReference type="InterPro" id="IPR029787">
    <property type="entry name" value="Nucleotide_cyclase"/>
</dbReference>
<dbReference type="PANTHER" id="PTHR45138">
    <property type="entry name" value="REGULATORY COMPONENTS OF SENSORY TRANSDUCTION SYSTEM"/>
    <property type="match status" value="1"/>
</dbReference>
<feature type="transmembrane region" description="Helical" evidence="1">
    <location>
        <begin position="112"/>
        <end position="129"/>
    </location>
</feature>
<name>A0A919TR31_9ACTN</name>
<gene>
    <name evidence="3" type="ORF">Ate02nite_17110</name>
</gene>
<dbReference type="SMART" id="SM00267">
    <property type="entry name" value="GGDEF"/>
    <property type="match status" value="1"/>
</dbReference>
<keyword evidence="4" id="KW-1185">Reference proteome</keyword>
<dbReference type="Pfam" id="PF00990">
    <property type="entry name" value="GGDEF"/>
    <property type="match status" value="1"/>
</dbReference>
<feature type="transmembrane region" description="Helical" evidence="1">
    <location>
        <begin position="78"/>
        <end position="100"/>
    </location>
</feature>
<feature type="transmembrane region" description="Helical" evidence="1">
    <location>
        <begin position="206"/>
        <end position="226"/>
    </location>
</feature>
<feature type="transmembrane region" description="Helical" evidence="1">
    <location>
        <begin position="173"/>
        <end position="194"/>
    </location>
</feature>
<dbReference type="Proteomes" id="UP000623608">
    <property type="component" value="Unassembled WGS sequence"/>
</dbReference>
<dbReference type="Gene3D" id="3.30.70.270">
    <property type="match status" value="1"/>
</dbReference>